<accession>A0A553PHB0</accession>
<keyword evidence="5" id="KW-1185">Reference proteome</keyword>
<organism evidence="4 5">
    <name type="scientific">Tigriopus californicus</name>
    <name type="common">Marine copepod</name>
    <dbReference type="NCBI Taxonomy" id="6832"/>
    <lineage>
        <taxon>Eukaryota</taxon>
        <taxon>Metazoa</taxon>
        <taxon>Ecdysozoa</taxon>
        <taxon>Arthropoda</taxon>
        <taxon>Crustacea</taxon>
        <taxon>Multicrustacea</taxon>
        <taxon>Hexanauplia</taxon>
        <taxon>Copepoda</taxon>
        <taxon>Harpacticoida</taxon>
        <taxon>Harpacticidae</taxon>
        <taxon>Tigriopus</taxon>
    </lineage>
</organism>
<dbReference type="AlphaFoldDB" id="A0A553PHB0"/>
<protein>
    <submittedName>
        <fullName evidence="4">Uncharacterized protein</fullName>
    </submittedName>
</protein>
<reference evidence="4 5" key="1">
    <citation type="journal article" date="2018" name="Nat. Ecol. Evol.">
        <title>Genomic signatures of mitonuclear coevolution across populations of Tigriopus californicus.</title>
        <authorList>
            <person name="Barreto F.S."/>
            <person name="Watson E.T."/>
            <person name="Lima T.G."/>
            <person name="Willett C.S."/>
            <person name="Edmands S."/>
            <person name="Li W."/>
            <person name="Burton R.S."/>
        </authorList>
    </citation>
    <scope>NUCLEOTIDE SEQUENCE [LARGE SCALE GENOMIC DNA]</scope>
    <source>
        <strain evidence="4 5">San Diego</strain>
    </source>
</reference>
<keyword evidence="3" id="KW-0732">Signal</keyword>
<feature type="coiled-coil region" evidence="1">
    <location>
        <begin position="216"/>
        <end position="243"/>
    </location>
</feature>
<proteinExistence type="predicted"/>
<dbReference type="EMBL" id="VCGU01000004">
    <property type="protein sequence ID" value="TRY77054.1"/>
    <property type="molecule type" value="Genomic_DNA"/>
</dbReference>
<feature type="region of interest" description="Disordered" evidence="2">
    <location>
        <begin position="574"/>
        <end position="686"/>
    </location>
</feature>
<evidence type="ECO:0000256" key="3">
    <source>
        <dbReference type="SAM" id="SignalP"/>
    </source>
</evidence>
<feature type="signal peptide" evidence="3">
    <location>
        <begin position="1"/>
        <end position="33"/>
    </location>
</feature>
<dbReference type="Pfam" id="PF12259">
    <property type="entry name" value="Baculo_F"/>
    <property type="match status" value="1"/>
</dbReference>
<evidence type="ECO:0000313" key="4">
    <source>
        <dbReference type="EMBL" id="TRY77054.1"/>
    </source>
</evidence>
<evidence type="ECO:0000256" key="1">
    <source>
        <dbReference type="SAM" id="Coils"/>
    </source>
</evidence>
<feature type="chain" id="PRO_5021753227" evidence="3">
    <location>
        <begin position="34"/>
        <end position="712"/>
    </location>
</feature>
<dbReference type="Proteomes" id="UP000318571">
    <property type="component" value="Chromosome 5"/>
</dbReference>
<feature type="compositionally biased region" description="Polar residues" evidence="2">
    <location>
        <begin position="604"/>
        <end position="614"/>
    </location>
</feature>
<gene>
    <name evidence="4" type="ORF">TCAL_14079</name>
</gene>
<comment type="caution">
    <text evidence="4">The sequence shown here is derived from an EMBL/GenBank/DDBJ whole genome shotgun (WGS) entry which is preliminary data.</text>
</comment>
<sequence length="712" mass="79372">MKVQIPSSKAVPARLPTFLVVLVFLVCAIKTQSTEWPVYFEKLGFVHSIHNKWDLALRVHIDLPSLDRRLTKLAHRLTILDTNFQDPEVRSTPPTSRYRPSRLDDLNRSWKDQNSHLSKRCEILLRRARDLRELGQNISLRRRRSQEANQGAGQHARKKRQTVGEGILKSMFGVAYTNDVHEVKTLVNGVDSRLSSSINGVRSLTNSLKSSSEAMLRQHDSELTHVENMARSLERKVINMETNPFMKTSISDLVHVRNEAYKKIALEVDLADERLVEIESIVTALGSGRLSKSVISPKKIRETLFTIEEQLPANFSLLYTSEEALWPYYSVLGTSAIFDSSLADVVVTVSIPLVDKSSILDLNRVHNLPLKVKDGYSVIADIDTEYLVTDQSKRYFLELFKEDFQDCQVFHTDHGEQFYCGLQPMLRADMARSCVMQLYQGLPDPAWCQSRLKHGLVQPFTRLYNGSWIFAALNDQVLVRLECPEETTPTGLVGFGVIHLAEGCTITSDEFWYAHTQAGMMEINIRFGKEFDDLDQEEDQKDPQDYDISNFQDDVMFSESNDALEAVVVGSDESATTSLTNSSVSPTSTSTLSSAVSEESQSTDTTPDSNATTITVETLSSSPSSSSSSSLSSSTPETTATASTPTTVESETPPTSIGGEGEGLNEGVDDVEGADALEVPDPKTQNDATTIYKNIIVKLKDTFNSRWVLARK</sequence>
<dbReference type="InterPro" id="IPR022048">
    <property type="entry name" value="Envelope_fusion-like"/>
</dbReference>
<dbReference type="OrthoDB" id="6379881at2759"/>
<feature type="compositionally biased region" description="Low complexity" evidence="2">
    <location>
        <begin position="576"/>
        <end position="603"/>
    </location>
</feature>
<keyword evidence="1" id="KW-0175">Coiled coil</keyword>
<evidence type="ECO:0000313" key="5">
    <source>
        <dbReference type="Proteomes" id="UP000318571"/>
    </source>
</evidence>
<evidence type="ECO:0000256" key="2">
    <source>
        <dbReference type="SAM" id="MobiDB-lite"/>
    </source>
</evidence>
<name>A0A553PHB0_TIGCA</name>
<feature type="compositionally biased region" description="Low complexity" evidence="2">
    <location>
        <begin position="615"/>
        <end position="656"/>
    </location>
</feature>